<protein>
    <submittedName>
        <fullName evidence="1">Uncharacterized protein</fullName>
    </submittedName>
</protein>
<gene>
    <name evidence="1" type="ORF">CUN49_06680</name>
</gene>
<name>A0A2M8PF61_9CHLR</name>
<comment type="caution">
    <text evidence="1">The sequence shown here is derived from an EMBL/GenBank/DDBJ whole genome shotgun (WGS) entry which is preliminary data.</text>
</comment>
<reference evidence="1 2" key="1">
    <citation type="submission" date="2017-11" db="EMBL/GenBank/DDBJ databases">
        <title>Evolution of Phototrophy in the Chloroflexi Phylum Driven by Horizontal Gene Transfer.</title>
        <authorList>
            <person name="Ward L.M."/>
            <person name="Hemp J."/>
            <person name="Shih P.M."/>
            <person name="Mcglynn S.E."/>
            <person name="Fischer W."/>
        </authorList>
    </citation>
    <scope>NUCLEOTIDE SEQUENCE [LARGE SCALE GENOMIC DNA]</scope>
    <source>
        <strain evidence="1">JP3_13</strain>
    </source>
</reference>
<dbReference type="Proteomes" id="UP000229681">
    <property type="component" value="Unassembled WGS sequence"/>
</dbReference>
<evidence type="ECO:0000313" key="2">
    <source>
        <dbReference type="Proteomes" id="UP000229681"/>
    </source>
</evidence>
<evidence type="ECO:0000313" key="1">
    <source>
        <dbReference type="EMBL" id="PJF36189.1"/>
    </source>
</evidence>
<organism evidence="1 2">
    <name type="scientific">Candidatus Thermofonsia Clade 1 bacterium</name>
    <dbReference type="NCBI Taxonomy" id="2364210"/>
    <lineage>
        <taxon>Bacteria</taxon>
        <taxon>Bacillati</taxon>
        <taxon>Chloroflexota</taxon>
        <taxon>Candidatus Thermofontia</taxon>
        <taxon>Candidatus Thermofonsia Clade 1</taxon>
    </lineage>
</organism>
<accession>A0A2M8PF61</accession>
<sequence length="129" mass="14637">MTDQPNITFISANSEGEYIAYQGIVDLQAQIFRLLPEATRRAQGGALEQYLEALRTAGRHILAAQARDGSAFFIAKAPEQPGDVRFWYYTVIRMMRRAMSARNPKQAARALQVSLRQGFLARFFGRWLP</sequence>
<dbReference type="EMBL" id="PGTM01000072">
    <property type="protein sequence ID" value="PJF36189.1"/>
    <property type="molecule type" value="Genomic_DNA"/>
</dbReference>
<proteinExistence type="predicted"/>
<dbReference type="AlphaFoldDB" id="A0A2M8PF61"/>